<dbReference type="InterPro" id="IPR011009">
    <property type="entry name" value="Kinase-like_dom_sf"/>
</dbReference>
<reference evidence="1" key="1">
    <citation type="submission" date="2021-01" db="EMBL/GenBank/DDBJ databases">
        <title>Whole genome shotgun sequence of Rhizocola hellebori NBRC 109834.</title>
        <authorList>
            <person name="Komaki H."/>
            <person name="Tamura T."/>
        </authorList>
    </citation>
    <scope>NUCLEOTIDE SEQUENCE</scope>
    <source>
        <strain evidence="1">NBRC 109834</strain>
    </source>
</reference>
<sequence>MQVELPPSFLASPAWFSGGAAWLAALPQAVGMQCAAWRLRIAGELAHGSHAIVVPVERDSESFVLRMSPPGPDLDAHIRALRFWDGRGTARLFDADAASGAMLLERLGEPLARVPVDEAIPLLGAMMRRLAVPAPDDVPSTADLVRARLSRLEADWQALQRPFDRAILTEALDVGEALCRSESELAVNGDMHSAQVLRGQRETWLTVDPVLLRGDIAYDLARVLWTRLDEMAGPATIIEHFDAAAAAAGVERDHARDWVLLRAVDYWLWGLRAGLTEDPVRCRRLVQVFVT</sequence>
<name>A0A8J3QJ85_9ACTN</name>
<organism evidence="1 2">
    <name type="scientific">Rhizocola hellebori</name>
    <dbReference type="NCBI Taxonomy" id="1392758"/>
    <lineage>
        <taxon>Bacteria</taxon>
        <taxon>Bacillati</taxon>
        <taxon>Actinomycetota</taxon>
        <taxon>Actinomycetes</taxon>
        <taxon>Micromonosporales</taxon>
        <taxon>Micromonosporaceae</taxon>
        <taxon>Rhizocola</taxon>
    </lineage>
</organism>
<dbReference type="EMBL" id="BONY01000086">
    <property type="protein sequence ID" value="GIH10176.1"/>
    <property type="molecule type" value="Genomic_DNA"/>
</dbReference>
<accession>A0A8J3QJ85</accession>
<dbReference type="GO" id="GO:0019748">
    <property type="term" value="P:secondary metabolic process"/>
    <property type="evidence" value="ECO:0007669"/>
    <property type="project" value="InterPro"/>
</dbReference>
<dbReference type="AlphaFoldDB" id="A0A8J3QJ85"/>
<keyword evidence="2" id="KW-1185">Reference proteome</keyword>
<evidence type="ECO:0000313" key="1">
    <source>
        <dbReference type="EMBL" id="GIH10176.1"/>
    </source>
</evidence>
<dbReference type="Pfam" id="PF04655">
    <property type="entry name" value="APH_6_hur"/>
    <property type="match status" value="1"/>
</dbReference>
<dbReference type="Proteomes" id="UP000612899">
    <property type="component" value="Unassembled WGS sequence"/>
</dbReference>
<dbReference type="SUPFAM" id="SSF56112">
    <property type="entry name" value="Protein kinase-like (PK-like)"/>
    <property type="match status" value="1"/>
</dbReference>
<dbReference type="RefSeq" id="WP_203913888.1">
    <property type="nucleotide sequence ID" value="NZ_BONY01000086.1"/>
</dbReference>
<evidence type="ECO:0000313" key="2">
    <source>
        <dbReference type="Proteomes" id="UP000612899"/>
    </source>
</evidence>
<dbReference type="GO" id="GO:0016773">
    <property type="term" value="F:phosphotransferase activity, alcohol group as acceptor"/>
    <property type="evidence" value="ECO:0007669"/>
    <property type="project" value="InterPro"/>
</dbReference>
<comment type="caution">
    <text evidence="1">The sequence shown here is derived from an EMBL/GenBank/DDBJ whole genome shotgun (WGS) entry which is preliminary data.</text>
</comment>
<gene>
    <name evidence="1" type="ORF">Rhe02_82430</name>
</gene>
<dbReference type="InterPro" id="IPR006748">
    <property type="entry name" value="NH2Glyco/OHUrea_AB-resist_kin"/>
</dbReference>
<protein>
    <submittedName>
        <fullName evidence="1">Aminoglycoside O-phosphotransferase</fullName>
    </submittedName>
</protein>
<proteinExistence type="predicted"/>